<dbReference type="EMBL" id="SNVV01000002">
    <property type="protein sequence ID" value="TDN56071.1"/>
    <property type="molecule type" value="Genomic_DNA"/>
</dbReference>
<organism evidence="1 2">
    <name type="scientific">Azoarcus indigens</name>
    <dbReference type="NCBI Taxonomy" id="29545"/>
    <lineage>
        <taxon>Bacteria</taxon>
        <taxon>Pseudomonadati</taxon>
        <taxon>Pseudomonadota</taxon>
        <taxon>Betaproteobacteria</taxon>
        <taxon>Rhodocyclales</taxon>
        <taxon>Zoogloeaceae</taxon>
        <taxon>Azoarcus</taxon>
    </lineage>
</organism>
<reference evidence="1 2" key="1">
    <citation type="submission" date="2019-03" db="EMBL/GenBank/DDBJ databases">
        <title>Genomic Encyclopedia of Type Strains, Phase IV (KMG-IV): sequencing the most valuable type-strain genomes for metagenomic binning, comparative biology and taxonomic classification.</title>
        <authorList>
            <person name="Goeker M."/>
        </authorList>
    </citation>
    <scope>NUCLEOTIDE SEQUENCE [LARGE SCALE GENOMIC DNA]</scope>
    <source>
        <strain evidence="1 2">DSM 12121</strain>
    </source>
</reference>
<name>A0A4R6ED23_9RHOO</name>
<proteinExistence type="predicted"/>
<dbReference type="Proteomes" id="UP000295129">
    <property type="component" value="Unassembled WGS sequence"/>
</dbReference>
<comment type="caution">
    <text evidence="1">The sequence shown here is derived from an EMBL/GenBank/DDBJ whole genome shotgun (WGS) entry which is preliminary data.</text>
</comment>
<keyword evidence="2" id="KW-1185">Reference proteome</keyword>
<gene>
    <name evidence="1" type="ORF">C7389_1026</name>
</gene>
<accession>A0A4R6ED23</accession>
<dbReference type="AlphaFoldDB" id="A0A4R6ED23"/>
<protein>
    <submittedName>
        <fullName evidence="1">Uncharacterized protein</fullName>
    </submittedName>
</protein>
<evidence type="ECO:0000313" key="1">
    <source>
        <dbReference type="EMBL" id="TDN56071.1"/>
    </source>
</evidence>
<sequence>MRSSSAPRALSMMAGRCCAPAGRGKGEAVFAGQHQIEHNEVDAAAFGDAHHFLAVGGGVGVVSGGAEVVGQQLADRGIVAHDGDVVGRGQGRFLTGSLARLCQAGL</sequence>
<evidence type="ECO:0000313" key="2">
    <source>
        <dbReference type="Proteomes" id="UP000295129"/>
    </source>
</evidence>